<dbReference type="CDD" id="cd08422">
    <property type="entry name" value="PBP2_CrgA_like"/>
    <property type="match status" value="1"/>
</dbReference>
<dbReference type="GO" id="GO:0006351">
    <property type="term" value="P:DNA-templated transcription"/>
    <property type="evidence" value="ECO:0007669"/>
    <property type="project" value="TreeGrafter"/>
</dbReference>
<sequence length="295" mass="32120">MFVAVAEAGSFAGAGRKLGVTKSAVSKRIGQLEAQLGVKLFTRSTRAMTLTEAGERYRAHAALALEAGKQAEDAATALQDSPAGRLQILAPMSFGRLHIAPLMAGFLLEFPDIEADLALDDRHLDLVEQGFDVAVRAGQLHSPTLITRKLTDLHSVLCASPEYLASHAPPRAPADLDKHNCLHFAHASDAHHWSFRKPGEPTVRVETRGSYQTSNSEALMDAVLGGLGIARLPTFIAGPAIAQGQLHHLLSDFEMPSQPLSVIYPERRYLPVKVRAFTDFIVEHLGTDHPEWDRF</sequence>
<dbReference type="FunFam" id="1.10.10.10:FF:000001">
    <property type="entry name" value="LysR family transcriptional regulator"/>
    <property type="match status" value="1"/>
</dbReference>
<evidence type="ECO:0000259" key="5">
    <source>
        <dbReference type="PROSITE" id="PS50931"/>
    </source>
</evidence>
<dbReference type="Pfam" id="PF03466">
    <property type="entry name" value="LysR_substrate"/>
    <property type="match status" value="1"/>
</dbReference>
<dbReference type="HOGENOM" id="CLU_039613_16_2_5"/>
<keyword evidence="7" id="KW-1185">Reference proteome</keyword>
<dbReference type="PANTHER" id="PTHR30537">
    <property type="entry name" value="HTH-TYPE TRANSCRIPTIONAL REGULATOR"/>
    <property type="match status" value="1"/>
</dbReference>
<evidence type="ECO:0000256" key="1">
    <source>
        <dbReference type="ARBA" id="ARBA00009437"/>
    </source>
</evidence>
<dbReference type="eggNOG" id="COG0583">
    <property type="taxonomic scope" value="Bacteria"/>
</dbReference>
<dbReference type="Gene3D" id="3.40.190.290">
    <property type="match status" value="1"/>
</dbReference>
<keyword evidence="2" id="KW-0805">Transcription regulation</keyword>
<dbReference type="InterPro" id="IPR036388">
    <property type="entry name" value="WH-like_DNA-bd_sf"/>
</dbReference>
<dbReference type="Gene3D" id="1.10.10.10">
    <property type="entry name" value="Winged helix-like DNA-binding domain superfamily/Winged helix DNA-binding domain"/>
    <property type="match status" value="1"/>
</dbReference>
<dbReference type="GO" id="GO:0003700">
    <property type="term" value="F:DNA-binding transcription factor activity"/>
    <property type="evidence" value="ECO:0007669"/>
    <property type="project" value="InterPro"/>
</dbReference>
<dbReference type="Proteomes" id="UP000001302">
    <property type="component" value="Chromosome"/>
</dbReference>
<reference evidence="7" key="1">
    <citation type="submission" date="2010-08" db="EMBL/GenBank/DDBJ databases">
        <title>Genome sequence of Parvularcula bermudensis HTCC2503.</title>
        <authorList>
            <person name="Kang D.-M."/>
            <person name="Oh H.-M."/>
            <person name="Cho J.-C."/>
        </authorList>
    </citation>
    <scope>NUCLEOTIDE SEQUENCE [LARGE SCALE GENOMIC DNA]</scope>
    <source>
        <strain evidence="7">ATCC BAA-594 / HTCC2503 / KCTC 12087</strain>
    </source>
</reference>
<evidence type="ECO:0000256" key="3">
    <source>
        <dbReference type="ARBA" id="ARBA00023125"/>
    </source>
</evidence>
<dbReference type="InterPro" id="IPR058163">
    <property type="entry name" value="LysR-type_TF_proteobact-type"/>
</dbReference>
<accession>E0TH06</accession>
<dbReference type="AlphaFoldDB" id="E0TH06"/>
<dbReference type="InterPro" id="IPR005119">
    <property type="entry name" value="LysR_subst-bd"/>
</dbReference>
<evidence type="ECO:0000313" key="6">
    <source>
        <dbReference type="EMBL" id="ADM09246.1"/>
    </source>
</evidence>
<evidence type="ECO:0000256" key="4">
    <source>
        <dbReference type="ARBA" id="ARBA00023163"/>
    </source>
</evidence>
<evidence type="ECO:0000256" key="2">
    <source>
        <dbReference type="ARBA" id="ARBA00023015"/>
    </source>
</evidence>
<dbReference type="InterPro" id="IPR000847">
    <property type="entry name" value="LysR_HTH_N"/>
</dbReference>
<protein>
    <submittedName>
        <fullName evidence="6">Putative transcriptional regulator, LysR family protein</fullName>
    </submittedName>
</protein>
<dbReference type="EMBL" id="CP002156">
    <property type="protein sequence ID" value="ADM09246.1"/>
    <property type="molecule type" value="Genomic_DNA"/>
</dbReference>
<organism evidence="6 7">
    <name type="scientific">Parvularcula bermudensis (strain ATCC BAA-594 / HTCC2503 / KCTC 12087)</name>
    <dbReference type="NCBI Taxonomy" id="314260"/>
    <lineage>
        <taxon>Bacteria</taxon>
        <taxon>Pseudomonadati</taxon>
        <taxon>Pseudomonadota</taxon>
        <taxon>Alphaproteobacteria</taxon>
        <taxon>Parvularculales</taxon>
        <taxon>Parvularculaceae</taxon>
        <taxon>Parvularcula</taxon>
    </lineage>
</organism>
<comment type="similarity">
    <text evidence="1">Belongs to the LysR transcriptional regulatory family.</text>
</comment>
<dbReference type="SUPFAM" id="SSF53850">
    <property type="entry name" value="Periplasmic binding protein-like II"/>
    <property type="match status" value="1"/>
</dbReference>
<name>E0TH06_PARBH</name>
<dbReference type="KEGG" id="pbr:PB2503_05877"/>
<dbReference type="PROSITE" id="PS50931">
    <property type="entry name" value="HTH_LYSR"/>
    <property type="match status" value="1"/>
</dbReference>
<proteinExistence type="inferred from homology"/>
<gene>
    <name evidence="6" type="ordered locus">PB2503_05877</name>
</gene>
<keyword evidence="4" id="KW-0804">Transcription</keyword>
<evidence type="ECO:0000313" key="7">
    <source>
        <dbReference type="Proteomes" id="UP000001302"/>
    </source>
</evidence>
<dbReference type="GO" id="GO:0043565">
    <property type="term" value="F:sequence-specific DNA binding"/>
    <property type="evidence" value="ECO:0007669"/>
    <property type="project" value="TreeGrafter"/>
</dbReference>
<dbReference type="FunFam" id="3.40.190.290:FF:000001">
    <property type="entry name" value="Transcriptional regulator, LysR family"/>
    <property type="match status" value="1"/>
</dbReference>
<dbReference type="PANTHER" id="PTHR30537:SF5">
    <property type="entry name" value="HTH-TYPE TRANSCRIPTIONAL ACTIVATOR TTDR-RELATED"/>
    <property type="match status" value="1"/>
</dbReference>
<dbReference type="STRING" id="314260.PB2503_05877"/>
<feature type="domain" description="HTH lysR-type" evidence="5">
    <location>
        <begin position="1"/>
        <end position="51"/>
    </location>
</feature>
<dbReference type="Pfam" id="PF00126">
    <property type="entry name" value="HTH_1"/>
    <property type="match status" value="1"/>
</dbReference>
<reference evidence="6 7" key="2">
    <citation type="journal article" date="2011" name="J. Bacteriol.">
        <title>Complete genome sequence of strain HTCC2503T of Parvularcula bermudensis, the type species of the order "Parvularculales" in the class Alphaproteobacteria.</title>
        <authorList>
            <person name="Oh H.M."/>
            <person name="Kang I."/>
            <person name="Vergin K.L."/>
            <person name="Kang D."/>
            <person name="Rhee K.H."/>
            <person name="Giovannoni S.J."/>
            <person name="Cho J.C."/>
        </authorList>
    </citation>
    <scope>NUCLEOTIDE SEQUENCE [LARGE SCALE GENOMIC DNA]</scope>
    <source>
        <strain evidence="7">ATCC BAA-594 / HTCC2503 / KCTC 12087</strain>
    </source>
</reference>
<dbReference type="SUPFAM" id="SSF46785">
    <property type="entry name" value="Winged helix' DNA-binding domain"/>
    <property type="match status" value="1"/>
</dbReference>
<keyword evidence="3" id="KW-0238">DNA-binding</keyword>
<dbReference type="PRINTS" id="PR00039">
    <property type="entry name" value="HTHLYSR"/>
</dbReference>
<dbReference type="InterPro" id="IPR036390">
    <property type="entry name" value="WH_DNA-bd_sf"/>
</dbReference>